<dbReference type="SMART" id="SM00182">
    <property type="entry name" value="CULLIN"/>
    <property type="match status" value="1"/>
</dbReference>
<feature type="compositionally biased region" description="Low complexity" evidence="6">
    <location>
        <begin position="1296"/>
        <end position="1306"/>
    </location>
</feature>
<comment type="caution">
    <text evidence="9">The sequence shown here is derived from an EMBL/GenBank/DDBJ whole genome shotgun (WGS) entry which is preliminary data.</text>
</comment>
<dbReference type="OrthoDB" id="27073at2759"/>
<dbReference type="GO" id="GO:0031625">
    <property type="term" value="F:ubiquitin protein ligase binding"/>
    <property type="evidence" value="ECO:0007669"/>
    <property type="project" value="InterPro"/>
</dbReference>
<dbReference type="FunFam" id="1.20.1310.10:FF:000002">
    <property type="entry name" value="cullin-3 isoform X1"/>
    <property type="match status" value="1"/>
</dbReference>
<dbReference type="InterPro" id="IPR011009">
    <property type="entry name" value="Kinase-like_dom_sf"/>
</dbReference>
<feature type="compositionally biased region" description="Basic and acidic residues" evidence="6">
    <location>
        <begin position="682"/>
        <end position="701"/>
    </location>
</feature>
<comment type="similarity">
    <text evidence="1 4 5">Belongs to the cullin family.</text>
</comment>
<evidence type="ECO:0000256" key="6">
    <source>
        <dbReference type="SAM" id="MobiDB-lite"/>
    </source>
</evidence>
<dbReference type="Gene3D" id="3.30.230.130">
    <property type="entry name" value="Cullin, Chain C, Domain 2"/>
    <property type="match status" value="1"/>
</dbReference>
<reference evidence="9 10" key="1">
    <citation type="submission" date="2019-03" db="EMBL/GenBank/DDBJ databases">
        <title>Sequencing 23 genomes of Wallemia ichthyophaga.</title>
        <authorList>
            <person name="Gostincar C."/>
        </authorList>
    </citation>
    <scope>NUCLEOTIDE SEQUENCE [LARGE SCALE GENOMIC DNA]</scope>
    <source>
        <strain evidence="9 10">EXF-5753</strain>
    </source>
</reference>
<dbReference type="InterPro" id="IPR036317">
    <property type="entry name" value="Cullin_homology_sf"/>
</dbReference>
<dbReference type="PANTHER" id="PTHR11932">
    <property type="entry name" value="CULLIN"/>
    <property type="match status" value="1"/>
</dbReference>
<evidence type="ECO:0000256" key="4">
    <source>
        <dbReference type="PROSITE-ProRule" id="PRU00330"/>
    </source>
</evidence>
<dbReference type="GO" id="GO:0005524">
    <property type="term" value="F:ATP binding"/>
    <property type="evidence" value="ECO:0007669"/>
    <property type="project" value="InterPro"/>
</dbReference>
<feature type="compositionally biased region" description="Polar residues" evidence="6">
    <location>
        <begin position="1312"/>
        <end position="1323"/>
    </location>
</feature>
<dbReference type="Pfam" id="PF10557">
    <property type="entry name" value="Cullin_Nedd8"/>
    <property type="match status" value="1"/>
</dbReference>
<evidence type="ECO:0000313" key="10">
    <source>
        <dbReference type="Proteomes" id="UP000310189"/>
    </source>
</evidence>
<dbReference type="InterPro" id="IPR016158">
    <property type="entry name" value="Cullin_homology"/>
</dbReference>
<feature type="region of interest" description="Disordered" evidence="6">
    <location>
        <begin position="1261"/>
        <end position="1458"/>
    </location>
</feature>
<dbReference type="InterPro" id="IPR000719">
    <property type="entry name" value="Prot_kinase_dom"/>
</dbReference>
<dbReference type="PROSITE" id="PS50069">
    <property type="entry name" value="CULLIN_2"/>
    <property type="match status" value="1"/>
</dbReference>
<dbReference type="Pfam" id="PF00069">
    <property type="entry name" value="Pkinase"/>
    <property type="match status" value="1"/>
</dbReference>
<keyword evidence="2" id="KW-1017">Isopeptide bond</keyword>
<gene>
    <name evidence="9" type="ORF">E3P99_03641</name>
</gene>
<dbReference type="InterPro" id="IPR019559">
    <property type="entry name" value="Cullin_neddylation_domain"/>
</dbReference>
<dbReference type="Proteomes" id="UP000310189">
    <property type="component" value="Unassembled WGS sequence"/>
</dbReference>
<feature type="region of interest" description="Disordered" evidence="6">
    <location>
        <begin position="682"/>
        <end position="709"/>
    </location>
</feature>
<dbReference type="SUPFAM" id="SSF74788">
    <property type="entry name" value="Cullin repeat-like"/>
    <property type="match status" value="1"/>
</dbReference>
<dbReference type="Gene3D" id="3.30.200.20">
    <property type="entry name" value="Phosphorylase Kinase, domain 1"/>
    <property type="match status" value="1"/>
</dbReference>
<feature type="compositionally biased region" description="Low complexity" evidence="6">
    <location>
        <begin position="1366"/>
        <end position="1380"/>
    </location>
</feature>
<keyword evidence="10" id="KW-1185">Reference proteome</keyword>
<keyword evidence="3" id="KW-0832">Ubl conjugation</keyword>
<evidence type="ECO:0000256" key="2">
    <source>
        <dbReference type="ARBA" id="ARBA00022499"/>
    </source>
</evidence>
<accession>A0A4T0FEF8</accession>
<dbReference type="Gene3D" id="1.10.510.10">
    <property type="entry name" value="Transferase(Phosphotransferase) domain 1"/>
    <property type="match status" value="1"/>
</dbReference>
<evidence type="ECO:0000259" key="8">
    <source>
        <dbReference type="PROSITE" id="PS50069"/>
    </source>
</evidence>
<feature type="compositionally biased region" description="Polar residues" evidence="6">
    <location>
        <begin position="1261"/>
        <end position="1274"/>
    </location>
</feature>
<organism evidence="9 10">
    <name type="scientific">Wallemia hederae</name>
    <dbReference type="NCBI Taxonomy" id="1540922"/>
    <lineage>
        <taxon>Eukaryota</taxon>
        <taxon>Fungi</taxon>
        <taxon>Dikarya</taxon>
        <taxon>Basidiomycota</taxon>
        <taxon>Wallemiomycotina</taxon>
        <taxon>Wallemiomycetes</taxon>
        <taxon>Wallemiales</taxon>
        <taxon>Wallemiaceae</taxon>
        <taxon>Wallemia</taxon>
    </lineage>
</organism>
<dbReference type="InterPro" id="IPR036390">
    <property type="entry name" value="WH_DNA-bd_sf"/>
</dbReference>
<dbReference type="GO" id="GO:0004672">
    <property type="term" value="F:protein kinase activity"/>
    <property type="evidence" value="ECO:0007669"/>
    <property type="project" value="InterPro"/>
</dbReference>
<evidence type="ECO:0008006" key="11">
    <source>
        <dbReference type="Google" id="ProtNLM"/>
    </source>
</evidence>
<feature type="compositionally biased region" description="Low complexity" evidence="6">
    <location>
        <begin position="1324"/>
        <end position="1336"/>
    </location>
</feature>
<dbReference type="InterPro" id="IPR001373">
    <property type="entry name" value="Cullin_N"/>
</dbReference>
<evidence type="ECO:0000256" key="1">
    <source>
        <dbReference type="ARBA" id="ARBA00006019"/>
    </source>
</evidence>
<dbReference type="Pfam" id="PF26557">
    <property type="entry name" value="Cullin_AB"/>
    <property type="match status" value="1"/>
</dbReference>
<dbReference type="EMBL" id="SPNW01000078">
    <property type="protein sequence ID" value="TIA86632.1"/>
    <property type="molecule type" value="Genomic_DNA"/>
</dbReference>
<dbReference type="SMART" id="SM00884">
    <property type="entry name" value="Cullin_Nedd8"/>
    <property type="match status" value="1"/>
</dbReference>
<sequence length="1458" mass="165630">MLSFEETYRNAYTLVLHKNGDKLYDGLSQLTEAYLRELTQRYIIPVSANQLFLTHKSNADSQISILNAGESFLKALLSLWNDHVSALTKLRDVLKYMDKVYTPTNNVASTWELGLNLFRDTVLYNSETQTDIRHTLCSVIHSQIHLERDGNVINRSAIKSCCDILLGLPFPNPATNNKRISYTPSAASESSLYLSTLEPQLKAECVKYYKEEALDHLSSNDVPSYLKRVEDRLLEESNRCTHYLSLHTAPIYQQVLEKELLSNKIDDILNHPTTGLINLIENDAIQDLARLHKLFQLIPHDGPPALRRALKEHVIKRGQSINSDVMMLINDSKASKQPSTSDNKKSAASSDASTLNLALQWVRETLQLKTKMDSLWQKAFTHDQDVQTSISEGFETFINMNNKASEFISLFIDDNLKKGLKGKSEDEADAVLDETIVLFRFLVDKDVFEVFYKRHLARRLIQGRSVSDDAERSMLAKLKVECGVQFTQKMEGMFNDMRTSADNMKSFKSYVNNKEKDSEQADLNVNVLTASYWPMSAQVHTCTLPAPMMRLQQQYERFYLQRHSGRRMLWQVTQGTVDLKVQFKERKYEVNVSTLGAIILLLFDNVEDEDWVGYSDILTTTNIPEQDLKRNLQTLACGKYKLLEKEPKSKEIRESDKFRINAGFSSPLAKIKIATIANRVETTQERKETDEKVEEERKHQTDVSGGWRDNEPRLTKRLKACIVRIMKSRKQASHNEIIIEATKILGSRFAPTPQAIKKRIEALIEREYLERTENQWLRRRKELRAISYDENNVKFNQLHINPKDLRRLKLISKGQFGTIQLVKCRLNGSFYALKVMNKGFSRRNIGFSNPSNEKSVHLMATLAATKSTNCMPLISAFQSADELMLQLPLASNGNLLELLEQQPNTRLNTQSIRLYAAQIVNALQWMHDDIHWLHRDIKPQNILIAANDHILLTDFGAAIPLLTNTRKARKADSIGLVGTTDYVSPEILLAAEEFLVAEQTEESVHYDNTTPGLYGPESDWWSFGVVLYELAFGVTPFFAESIGETYNRIKMHHFSLGTDIDADLRHLLASLFTPQTERLGYYGTGQVKHHAFFRGTDWDAMEKRTLQTTFYDDKLDELVGDDSVDEGANNANVPPTPTTKAFDFSALFQAANSISLDSQNESGVAAAQINNQWPQFCYIPTVQDLFPSQDTPASLTHKHTPETPFKLSFNRTTSTQCRSRNLSEEQAFLEMQQCVGLSAKKRLDYSFNLDAIDPIPRTVSYSSDLSSVEDQTNLDAGGYRESPLKRVESRASLTRMSSQQSIQSMSRLSAGRSLSRQNSSRTLAQQAVPMQAQPQPLDRPKLNKNYKSTPDFRLRGGDGQKSTADRPSMLSSRASSSRLPKWSRSPLGDLPERNESVSANTHAFTEMPPPPQLPPKTINSRMDSLKKRHDALLKDLNQTSKRHEKLLAKSSSRQSLKQ</sequence>
<feature type="domain" description="Cullin family profile" evidence="8">
    <location>
        <begin position="403"/>
        <end position="636"/>
    </location>
</feature>
<protein>
    <recommendedName>
        <fullName evidence="11">Cullin family profile domain-containing protein</fullName>
    </recommendedName>
</protein>
<dbReference type="InterPro" id="IPR059120">
    <property type="entry name" value="Cullin-like_AB"/>
</dbReference>
<dbReference type="Gene3D" id="1.10.10.10">
    <property type="entry name" value="Winged helix-like DNA-binding domain superfamily/Winged helix DNA-binding domain"/>
    <property type="match status" value="1"/>
</dbReference>
<dbReference type="Gene3D" id="1.20.1310.10">
    <property type="entry name" value="Cullin Repeats"/>
    <property type="match status" value="4"/>
</dbReference>
<evidence type="ECO:0000313" key="9">
    <source>
        <dbReference type="EMBL" id="TIA86632.1"/>
    </source>
</evidence>
<dbReference type="InterPro" id="IPR016159">
    <property type="entry name" value="Cullin_repeat-like_dom_sf"/>
</dbReference>
<dbReference type="SUPFAM" id="SSF75632">
    <property type="entry name" value="Cullin homology domain"/>
    <property type="match status" value="1"/>
</dbReference>
<feature type="domain" description="Protein kinase" evidence="7">
    <location>
        <begin position="805"/>
        <end position="1093"/>
    </location>
</feature>
<dbReference type="GO" id="GO:0006511">
    <property type="term" value="P:ubiquitin-dependent protein catabolic process"/>
    <property type="evidence" value="ECO:0007669"/>
    <property type="project" value="InterPro"/>
</dbReference>
<dbReference type="PROSITE" id="PS50011">
    <property type="entry name" value="PROTEIN_KINASE_DOM"/>
    <property type="match status" value="1"/>
</dbReference>
<proteinExistence type="inferred from homology"/>
<dbReference type="SUPFAM" id="SSF46785">
    <property type="entry name" value="Winged helix' DNA-binding domain"/>
    <property type="match status" value="1"/>
</dbReference>
<evidence type="ECO:0000259" key="7">
    <source>
        <dbReference type="PROSITE" id="PS50011"/>
    </source>
</evidence>
<dbReference type="Pfam" id="PF00888">
    <property type="entry name" value="Cullin"/>
    <property type="match status" value="1"/>
</dbReference>
<dbReference type="SMART" id="SM00220">
    <property type="entry name" value="S_TKc"/>
    <property type="match status" value="1"/>
</dbReference>
<feature type="compositionally biased region" description="Polar residues" evidence="6">
    <location>
        <begin position="1449"/>
        <end position="1458"/>
    </location>
</feature>
<dbReference type="InterPro" id="IPR045093">
    <property type="entry name" value="Cullin"/>
</dbReference>
<evidence type="ECO:0000256" key="3">
    <source>
        <dbReference type="ARBA" id="ARBA00022843"/>
    </source>
</evidence>
<evidence type="ECO:0000256" key="5">
    <source>
        <dbReference type="RuleBase" id="RU003829"/>
    </source>
</evidence>
<name>A0A4T0FEF8_9BASI</name>
<dbReference type="InterPro" id="IPR036388">
    <property type="entry name" value="WH-like_DNA-bd_sf"/>
</dbReference>
<dbReference type="SUPFAM" id="SSF56112">
    <property type="entry name" value="Protein kinase-like (PK-like)"/>
    <property type="match status" value="1"/>
</dbReference>